<dbReference type="Gene3D" id="3.30.200.20">
    <property type="entry name" value="Phosphorylase Kinase, domain 1"/>
    <property type="match status" value="1"/>
</dbReference>
<dbReference type="RefSeq" id="WP_084754159.1">
    <property type="nucleotide sequence ID" value="NZ_CALGVN010000012.1"/>
</dbReference>
<evidence type="ECO:0000256" key="6">
    <source>
        <dbReference type="ARBA" id="ARBA00022840"/>
    </source>
</evidence>
<dbReference type="SMART" id="SM00220">
    <property type="entry name" value="S_TKc"/>
    <property type="match status" value="1"/>
</dbReference>
<dbReference type="GO" id="GO:0005524">
    <property type="term" value="F:ATP binding"/>
    <property type="evidence" value="ECO:0007669"/>
    <property type="project" value="UniProtKB-UniRule"/>
</dbReference>
<dbReference type="Gene3D" id="1.10.510.10">
    <property type="entry name" value="Transferase(Phosphotransferase) domain 1"/>
    <property type="match status" value="1"/>
</dbReference>
<proteinExistence type="predicted"/>
<reference evidence="11 12" key="1">
    <citation type="submission" date="2016-11" db="EMBL/GenBank/DDBJ databases">
        <authorList>
            <person name="Jaros S."/>
            <person name="Januszkiewicz K."/>
            <person name="Wedrychowicz H."/>
        </authorList>
    </citation>
    <scope>NUCLEOTIDE SEQUENCE [LARGE SCALE GENOMIC DNA]</scope>
    <source>
        <strain evidence="11 12">DSM 43832</strain>
    </source>
</reference>
<gene>
    <name evidence="11" type="ORF">SAMN05443637_101299</name>
</gene>
<dbReference type="Pfam" id="PF00069">
    <property type="entry name" value="Pkinase"/>
    <property type="match status" value="1"/>
</dbReference>
<dbReference type="PROSITE" id="PS50011">
    <property type="entry name" value="PROTEIN_KINASE_DOM"/>
    <property type="match status" value="1"/>
</dbReference>
<feature type="transmembrane region" description="Helical" evidence="9">
    <location>
        <begin position="35"/>
        <end position="59"/>
    </location>
</feature>
<keyword evidence="4 7" id="KW-0547">Nucleotide-binding</keyword>
<keyword evidence="3" id="KW-0808">Transferase</keyword>
<evidence type="ECO:0000313" key="12">
    <source>
        <dbReference type="Proteomes" id="UP000184363"/>
    </source>
</evidence>
<dbReference type="EC" id="2.7.11.1" evidence="1"/>
<dbReference type="SUPFAM" id="SSF56112">
    <property type="entry name" value="Protein kinase-like (PK-like)"/>
    <property type="match status" value="1"/>
</dbReference>
<dbReference type="STRING" id="1848.SAMN05443637_101299"/>
<feature type="transmembrane region" description="Helical" evidence="9">
    <location>
        <begin position="181"/>
        <end position="200"/>
    </location>
</feature>
<feature type="domain" description="Protein kinase" evidence="10">
    <location>
        <begin position="287"/>
        <end position="548"/>
    </location>
</feature>
<evidence type="ECO:0000256" key="1">
    <source>
        <dbReference type="ARBA" id="ARBA00012513"/>
    </source>
</evidence>
<dbReference type="InterPro" id="IPR017441">
    <property type="entry name" value="Protein_kinase_ATP_BS"/>
</dbReference>
<dbReference type="PANTHER" id="PTHR43289:SF6">
    <property type="entry name" value="SERINE_THREONINE-PROTEIN KINASE NEKL-3"/>
    <property type="match status" value="1"/>
</dbReference>
<dbReference type="EMBL" id="FRAP01000001">
    <property type="protein sequence ID" value="SHJ96071.1"/>
    <property type="molecule type" value="Genomic_DNA"/>
</dbReference>
<keyword evidence="6 7" id="KW-0067">ATP-binding</keyword>
<keyword evidence="12" id="KW-1185">Reference proteome</keyword>
<feature type="transmembrane region" description="Helical" evidence="9">
    <location>
        <begin position="71"/>
        <end position="92"/>
    </location>
</feature>
<sequence>MDGLAALLAGVLAGLRRFVASLHSGSDICPGDWSWALTIFGVLVGLFPTAGLVTVALLRRRIGPRYGVPESAVLIGAGLVTAGLMPLLAAVATGRVFEVAFAGTRVAGLTKAQQDTLGVELDCIGMNQARYLGAGTVREAFDPDDPVRLAISVLLLALVPIAAALFVALQARLALRRGPSWPAKFFWAPVLALAVLTGNVPAGTMWHLWLGIVAGTVLGVPAVLMCGAPPREVAARRTPVSVRGAVPAGPVSRRPPAPPTPRTGHPAPRSGAVAVTGARPAGGPARFRLIRKLGSGGFGGVWLAHDAKLGHLVALKAAHAPDGETEERIRREAKALAAIRHPHCVRIYDLVPARSDPGLADLDGMVIVMGYVDGISLGELVREKGVLDDVAAARVWLSLAGALHAAHQRGVMHRDVKPGNVIVDGNGLAHLIDFGIARRSGDATLTQAGFVLGTPDFLAPEVACGDRATPASDGWQLAATVSYALTGHPPRGSHPDAVSGLRAAAAGAPLTHLPQRTAHLALLRATLDTAPEHRPTLPEVQAALAQWLRRVGAAVDGPVTSTDIRVR</sequence>
<evidence type="ECO:0000256" key="5">
    <source>
        <dbReference type="ARBA" id="ARBA00022777"/>
    </source>
</evidence>
<keyword evidence="2 11" id="KW-0723">Serine/threonine-protein kinase</keyword>
<evidence type="ECO:0000259" key="10">
    <source>
        <dbReference type="PROSITE" id="PS50011"/>
    </source>
</evidence>
<accession>A0A1M6NK03</accession>
<feature type="region of interest" description="Disordered" evidence="8">
    <location>
        <begin position="237"/>
        <end position="279"/>
    </location>
</feature>
<feature type="binding site" evidence="7">
    <location>
        <position position="316"/>
    </location>
    <ligand>
        <name>ATP</name>
        <dbReference type="ChEBI" id="CHEBI:30616"/>
    </ligand>
</feature>
<dbReference type="CDD" id="cd14014">
    <property type="entry name" value="STKc_PknB_like"/>
    <property type="match status" value="1"/>
</dbReference>
<evidence type="ECO:0000313" key="11">
    <source>
        <dbReference type="EMBL" id="SHJ96071.1"/>
    </source>
</evidence>
<feature type="transmembrane region" description="Helical" evidence="9">
    <location>
        <begin position="206"/>
        <end position="228"/>
    </location>
</feature>
<name>A0A1M6NK03_PSETH</name>
<dbReference type="PANTHER" id="PTHR43289">
    <property type="entry name" value="MITOGEN-ACTIVATED PROTEIN KINASE KINASE KINASE 20-RELATED"/>
    <property type="match status" value="1"/>
</dbReference>
<evidence type="ECO:0000256" key="2">
    <source>
        <dbReference type="ARBA" id="ARBA00022527"/>
    </source>
</evidence>
<dbReference type="InterPro" id="IPR011009">
    <property type="entry name" value="Kinase-like_dom_sf"/>
</dbReference>
<dbReference type="InterPro" id="IPR000719">
    <property type="entry name" value="Prot_kinase_dom"/>
</dbReference>
<protein>
    <recommendedName>
        <fullName evidence="1">non-specific serine/threonine protein kinase</fullName>
        <ecNumber evidence="1">2.7.11.1</ecNumber>
    </recommendedName>
</protein>
<dbReference type="Proteomes" id="UP000184363">
    <property type="component" value="Unassembled WGS sequence"/>
</dbReference>
<evidence type="ECO:0000256" key="7">
    <source>
        <dbReference type="PROSITE-ProRule" id="PRU10141"/>
    </source>
</evidence>
<keyword evidence="9" id="KW-0472">Membrane</keyword>
<dbReference type="GO" id="GO:0004674">
    <property type="term" value="F:protein serine/threonine kinase activity"/>
    <property type="evidence" value="ECO:0007669"/>
    <property type="project" value="UniProtKB-KW"/>
</dbReference>
<dbReference type="AlphaFoldDB" id="A0A1M6NK03"/>
<evidence type="ECO:0000256" key="4">
    <source>
        <dbReference type="ARBA" id="ARBA00022741"/>
    </source>
</evidence>
<evidence type="ECO:0000256" key="8">
    <source>
        <dbReference type="SAM" id="MobiDB-lite"/>
    </source>
</evidence>
<dbReference type="InterPro" id="IPR008271">
    <property type="entry name" value="Ser/Thr_kinase_AS"/>
</dbReference>
<dbReference type="PROSITE" id="PS00107">
    <property type="entry name" value="PROTEIN_KINASE_ATP"/>
    <property type="match status" value="1"/>
</dbReference>
<evidence type="ECO:0000256" key="9">
    <source>
        <dbReference type="SAM" id="Phobius"/>
    </source>
</evidence>
<keyword evidence="9" id="KW-0812">Transmembrane</keyword>
<dbReference type="PROSITE" id="PS00108">
    <property type="entry name" value="PROTEIN_KINASE_ST"/>
    <property type="match status" value="1"/>
</dbReference>
<keyword evidence="9" id="KW-1133">Transmembrane helix</keyword>
<keyword evidence="5 11" id="KW-0418">Kinase</keyword>
<organism evidence="11 12">
    <name type="scientific">Pseudonocardia thermophila</name>
    <dbReference type="NCBI Taxonomy" id="1848"/>
    <lineage>
        <taxon>Bacteria</taxon>
        <taxon>Bacillati</taxon>
        <taxon>Actinomycetota</taxon>
        <taxon>Actinomycetes</taxon>
        <taxon>Pseudonocardiales</taxon>
        <taxon>Pseudonocardiaceae</taxon>
        <taxon>Pseudonocardia</taxon>
    </lineage>
</organism>
<evidence type="ECO:0000256" key="3">
    <source>
        <dbReference type="ARBA" id="ARBA00022679"/>
    </source>
</evidence>
<feature type="transmembrane region" description="Helical" evidence="9">
    <location>
        <begin position="149"/>
        <end position="169"/>
    </location>
</feature>